<dbReference type="GO" id="GO:0005634">
    <property type="term" value="C:nucleus"/>
    <property type="evidence" value="ECO:0007669"/>
    <property type="project" value="TreeGrafter"/>
</dbReference>
<organism evidence="9 10">
    <name type="scientific">Myotis brandtii</name>
    <name type="common">Brandt's bat</name>
    <dbReference type="NCBI Taxonomy" id="109478"/>
    <lineage>
        <taxon>Eukaryota</taxon>
        <taxon>Metazoa</taxon>
        <taxon>Chordata</taxon>
        <taxon>Craniata</taxon>
        <taxon>Vertebrata</taxon>
        <taxon>Euteleostomi</taxon>
        <taxon>Mammalia</taxon>
        <taxon>Eutheria</taxon>
        <taxon>Laurasiatheria</taxon>
        <taxon>Chiroptera</taxon>
        <taxon>Yangochiroptera</taxon>
        <taxon>Vespertilionidae</taxon>
        <taxon>Myotis</taxon>
    </lineage>
</organism>
<dbReference type="eggNOG" id="KOG2551">
    <property type="taxonomic scope" value="Eukaryota"/>
</dbReference>
<sequence length="146" mass="15652">MAAPQPLRVLCLAGFRQSERGFREKTGALRKALRGRAELVCLSGPHPIVDPAGAGPESGSCPPEEQPRGWWFSEQGADVFSALEEPAVCRGLEEALGTVAQALNESMQLASRFTGSITLTHSGGHFIPAAASQRQAYLKFLDQFAE</sequence>
<comment type="similarity">
    <text evidence="1">Belongs to the LovG family.</text>
</comment>
<keyword evidence="3" id="KW-0378">Hydrolase</keyword>
<dbReference type="InterPro" id="IPR005645">
    <property type="entry name" value="FSH-like_dom"/>
</dbReference>
<dbReference type="Gene3D" id="3.40.50.1820">
    <property type="entry name" value="alpha/beta hydrolase"/>
    <property type="match status" value="1"/>
</dbReference>
<dbReference type="AlphaFoldDB" id="S7MH76"/>
<dbReference type="InterPro" id="IPR050593">
    <property type="entry name" value="LovG"/>
</dbReference>
<proteinExistence type="inferred from homology"/>
<name>S7MH76_MYOBR</name>
<evidence type="ECO:0000256" key="1">
    <source>
        <dbReference type="ARBA" id="ARBA00005863"/>
    </source>
</evidence>
<feature type="domain" description="Serine hydrolase" evidence="8">
    <location>
        <begin position="5"/>
        <end position="105"/>
    </location>
</feature>
<dbReference type="EMBL" id="KE161258">
    <property type="protein sequence ID" value="EPQ02740.1"/>
    <property type="molecule type" value="Genomic_DNA"/>
</dbReference>
<comment type="function">
    <text evidence="6">Exhibits ester hydrolase activity with a strong preference for long-chain alkyl ester substrates and high selectivity against a variety of short, branched, and substituted esters. Is able to hydrolyze ester bonds within a wide range of p-nitrophenyl derivatives (C2-C14) in vitro, with a strong preference toward substrates of &gt;8 carbons.</text>
</comment>
<evidence type="ECO:0000259" key="8">
    <source>
        <dbReference type="Pfam" id="PF03959"/>
    </source>
</evidence>
<dbReference type="InterPro" id="IPR029058">
    <property type="entry name" value="AB_hydrolase_fold"/>
</dbReference>
<dbReference type="Proteomes" id="UP000052978">
    <property type="component" value="Unassembled WGS sequence"/>
</dbReference>
<evidence type="ECO:0000256" key="6">
    <source>
        <dbReference type="ARBA" id="ARBA00093420"/>
    </source>
</evidence>
<accession>S7MH76</accession>
<evidence type="ECO:0000313" key="9">
    <source>
        <dbReference type="EMBL" id="EPQ02740.1"/>
    </source>
</evidence>
<dbReference type="GO" id="GO:0106435">
    <property type="term" value="F:carboxylesterase activity"/>
    <property type="evidence" value="ECO:0007669"/>
    <property type="project" value="UniProtKB-EC"/>
</dbReference>
<gene>
    <name evidence="9" type="ORF">D623_10015711</name>
</gene>
<protein>
    <recommendedName>
        <fullName evidence="2">Esterase OVCA2</fullName>
        <ecNumber evidence="4">3.1.1.1</ecNumber>
    </recommendedName>
    <alternativeName>
        <fullName evidence="7">OVCA2 serine hydrolase domain-containing protein</fullName>
    </alternativeName>
</protein>
<dbReference type="PANTHER" id="PTHR48070">
    <property type="entry name" value="ESTERASE OVCA2"/>
    <property type="match status" value="1"/>
</dbReference>
<dbReference type="PANTHER" id="PTHR48070:SF6">
    <property type="entry name" value="ESTERASE OVCA2"/>
    <property type="match status" value="1"/>
</dbReference>
<keyword evidence="10" id="KW-1185">Reference proteome</keyword>
<dbReference type="GO" id="GO:0032526">
    <property type="term" value="P:response to retinoic acid"/>
    <property type="evidence" value="ECO:0007669"/>
    <property type="project" value="TreeGrafter"/>
</dbReference>
<reference evidence="9 10" key="1">
    <citation type="journal article" date="2013" name="Nat. Commun.">
        <title>Genome analysis reveals insights into physiology and longevity of the Brandt's bat Myotis brandtii.</title>
        <authorList>
            <person name="Seim I."/>
            <person name="Fang X."/>
            <person name="Xiong Z."/>
            <person name="Lobanov A.V."/>
            <person name="Huang Z."/>
            <person name="Ma S."/>
            <person name="Feng Y."/>
            <person name="Turanov A.A."/>
            <person name="Zhu Y."/>
            <person name="Lenz T.L."/>
            <person name="Gerashchenko M.V."/>
            <person name="Fan D."/>
            <person name="Hee Yim S."/>
            <person name="Yao X."/>
            <person name="Jordan D."/>
            <person name="Xiong Y."/>
            <person name="Ma Y."/>
            <person name="Lyapunov A.N."/>
            <person name="Chen G."/>
            <person name="Kulakova O.I."/>
            <person name="Sun Y."/>
            <person name="Lee S.G."/>
            <person name="Bronson R.T."/>
            <person name="Moskalev A.A."/>
            <person name="Sunyaev S.R."/>
            <person name="Zhang G."/>
            <person name="Krogh A."/>
            <person name="Wang J."/>
            <person name="Gladyshev V.N."/>
        </authorList>
    </citation>
    <scope>NUCLEOTIDE SEQUENCE [LARGE SCALE GENOMIC DNA]</scope>
</reference>
<evidence type="ECO:0000256" key="5">
    <source>
        <dbReference type="ARBA" id="ARBA00051142"/>
    </source>
</evidence>
<evidence type="ECO:0000256" key="2">
    <source>
        <dbReference type="ARBA" id="ARBA00021974"/>
    </source>
</evidence>
<evidence type="ECO:0000313" key="10">
    <source>
        <dbReference type="Proteomes" id="UP000052978"/>
    </source>
</evidence>
<evidence type="ECO:0000256" key="4">
    <source>
        <dbReference type="ARBA" id="ARBA00039155"/>
    </source>
</evidence>
<dbReference type="EC" id="3.1.1.1" evidence="4"/>
<comment type="catalytic activity">
    <reaction evidence="5">
        <text>a carboxylic ester + H2O = an alcohol + a carboxylate + H(+)</text>
        <dbReference type="Rhea" id="RHEA:21164"/>
        <dbReference type="ChEBI" id="CHEBI:15377"/>
        <dbReference type="ChEBI" id="CHEBI:15378"/>
        <dbReference type="ChEBI" id="CHEBI:29067"/>
        <dbReference type="ChEBI" id="CHEBI:30879"/>
        <dbReference type="ChEBI" id="CHEBI:33308"/>
        <dbReference type="EC" id="3.1.1.1"/>
    </reaction>
</comment>
<dbReference type="GO" id="GO:0005737">
    <property type="term" value="C:cytoplasm"/>
    <property type="evidence" value="ECO:0007669"/>
    <property type="project" value="TreeGrafter"/>
</dbReference>
<dbReference type="Pfam" id="PF03959">
    <property type="entry name" value="FSH1"/>
    <property type="match status" value="1"/>
</dbReference>
<evidence type="ECO:0000256" key="7">
    <source>
        <dbReference type="ARBA" id="ARBA00093679"/>
    </source>
</evidence>
<evidence type="ECO:0000256" key="3">
    <source>
        <dbReference type="ARBA" id="ARBA00022801"/>
    </source>
</evidence>